<feature type="non-terminal residue" evidence="2">
    <location>
        <position position="1"/>
    </location>
</feature>
<accession>A0ABS8NPJ7</accession>
<evidence type="ECO:0000313" key="3">
    <source>
        <dbReference type="Proteomes" id="UP001430396"/>
    </source>
</evidence>
<comment type="caution">
    <text evidence="2">The sequence shown here is derived from an EMBL/GenBank/DDBJ whole genome shotgun (WGS) entry which is preliminary data.</text>
</comment>
<dbReference type="Pfam" id="PF00668">
    <property type="entry name" value="Condensation"/>
    <property type="match status" value="1"/>
</dbReference>
<dbReference type="Proteomes" id="UP001430396">
    <property type="component" value="Unassembled WGS sequence"/>
</dbReference>
<dbReference type="InterPro" id="IPR023213">
    <property type="entry name" value="CAT-like_dom_sf"/>
</dbReference>
<name>A0ABS8NPJ7_9XANT</name>
<dbReference type="EMBL" id="JAFFQI010000131">
    <property type="protein sequence ID" value="MCD0264980.1"/>
    <property type="molecule type" value="Genomic_DNA"/>
</dbReference>
<dbReference type="SUPFAM" id="SSF52777">
    <property type="entry name" value="CoA-dependent acyltransferases"/>
    <property type="match status" value="2"/>
</dbReference>
<dbReference type="Gene3D" id="3.30.559.10">
    <property type="entry name" value="Chloramphenicol acetyltransferase-like domain"/>
    <property type="match status" value="1"/>
</dbReference>
<reference evidence="2" key="1">
    <citation type="submission" date="2021-02" db="EMBL/GenBank/DDBJ databases">
        <title>Copper resistance gene diversity in local Xanthomonas species at agrochemical polluted sites in Trinidad, Trinidad and Tobago.</title>
        <authorList>
            <person name="Ramnarine S.D.B.J."/>
            <person name="Ramsubhag A."/>
            <person name="Jayaraman J."/>
        </authorList>
    </citation>
    <scope>NUCLEOTIDE SEQUENCE</scope>
    <source>
        <strain evidence="2">CaNP6A</strain>
    </source>
</reference>
<sequence length="452" mass="49042">SVPGGAANVQDIYPLAPLQEGVLYHHLAAQTGDPYLLHAQFGFADRSRLQAFVAALQYVIERHDILRTAVFWEGLEQPVQVVVRQAQLPVDEIVLDPAHGDIAQQLRTRFDARHYRLDLRRAPLLRLVVADDRAKQQLVGILLFHHAVLDHIALEIVGQEMQAVLSGAAETLPAAMPYRNYVAQVCLGDTQAAHTAFFTRMLGDVDEPTLPLGLQDVQGDGSGLDQATTHVSTALSARLRAQASKAGVSVASLHHLAYARVLGALSGREDVVFGTVLLGRLQGGVGADRVLGMFINTLPLRARLQGLDVRAAVAQMHASVSELLVHEHTSLATAQRCSRIAAPTPLFSALLNYRHSAGSQDLARSDAWQGIDALHAEERTNYPLTLSVDDLGDGFRLTAQVAAEIGAERLCTYMQGALTQLVEALETTEDRPLHALCVLPEAERQRLLGFNA</sequence>
<organism evidence="2 3">
    <name type="scientific">Xanthomonas melonis</name>
    <dbReference type="NCBI Taxonomy" id="56456"/>
    <lineage>
        <taxon>Bacteria</taxon>
        <taxon>Pseudomonadati</taxon>
        <taxon>Pseudomonadota</taxon>
        <taxon>Gammaproteobacteria</taxon>
        <taxon>Lysobacterales</taxon>
        <taxon>Lysobacteraceae</taxon>
        <taxon>Xanthomonas</taxon>
    </lineage>
</organism>
<gene>
    <name evidence="2" type="ORF">JWH11_00650</name>
</gene>
<dbReference type="RefSeq" id="WP_230440296.1">
    <property type="nucleotide sequence ID" value="NZ_JAFFQI010000131.1"/>
</dbReference>
<protein>
    <submittedName>
        <fullName evidence="2">Non-ribosomal peptide synthetase</fullName>
    </submittedName>
</protein>
<keyword evidence="3" id="KW-1185">Reference proteome</keyword>
<dbReference type="InterPro" id="IPR001242">
    <property type="entry name" value="Condensation_dom"/>
</dbReference>
<feature type="domain" description="Condensation" evidence="1">
    <location>
        <begin position="9"/>
        <end position="448"/>
    </location>
</feature>
<feature type="non-terminal residue" evidence="2">
    <location>
        <position position="452"/>
    </location>
</feature>
<evidence type="ECO:0000313" key="2">
    <source>
        <dbReference type="EMBL" id="MCD0264980.1"/>
    </source>
</evidence>
<dbReference type="CDD" id="cd19544">
    <property type="entry name" value="E-C_NRPS"/>
    <property type="match status" value="1"/>
</dbReference>
<dbReference type="Gene3D" id="3.30.559.30">
    <property type="entry name" value="Nonribosomal peptide synthetase, condensation domain"/>
    <property type="match status" value="1"/>
</dbReference>
<dbReference type="PANTHER" id="PTHR45527">
    <property type="entry name" value="NONRIBOSOMAL PEPTIDE SYNTHETASE"/>
    <property type="match status" value="1"/>
</dbReference>
<proteinExistence type="predicted"/>
<evidence type="ECO:0000259" key="1">
    <source>
        <dbReference type="Pfam" id="PF00668"/>
    </source>
</evidence>
<dbReference type="PANTHER" id="PTHR45527:SF1">
    <property type="entry name" value="FATTY ACID SYNTHASE"/>
    <property type="match status" value="1"/>
</dbReference>